<dbReference type="Proteomes" id="UP000766629">
    <property type="component" value="Unassembled WGS sequence"/>
</dbReference>
<evidence type="ECO:0000313" key="9">
    <source>
        <dbReference type="EMBL" id="MBY6142126.1"/>
    </source>
</evidence>
<keyword evidence="6 7" id="KW-0472">Membrane</keyword>
<feature type="transmembrane region" description="Helical" evidence="7">
    <location>
        <begin position="106"/>
        <end position="131"/>
    </location>
</feature>
<feature type="transmembrane region" description="Helical" evidence="7">
    <location>
        <begin position="592"/>
        <end position="614"/>
    </location>
</feature>
<evidence type="ECO:0000256" key="5">
    <source>
        <dbReference type="ARBA" id="ARBA00022989"/>
    </source>
</evidence>
<proteinExistence type="inferred from homology"/>
<dbReference type="RefSeq" id="WP_222510045.1">
    <property type="nucleotide sequence ID" value="NZ_JAHVJA010000019.1"/>
</dbReference>
<feature type="transmembrane region" description="Helical" evidence="7">
    <location>
        <begin position="359"/>
        <end position="377"/>
    </location>
</feature>
<feature type="transmembrane region" description="Helical" evidence="7">
    <location>
        <begin position="507"/>
        <end position="530"/>
    </location>
</feature>
<reference evidence="9 10" key="1">
    <citation type="submission" date="2021-06" db="EMBL/GenBank/DDBJ databases">
        <title>50 bacteria genomes isolated from Dapeng, Shenzhen, China.</title>
        <authorList>
            <person name="Zheng W."/>
            <person name="Yu S."/>
            <person name="Huang Y."/>
        </authorList>
    </citation>
    <scope>NUCLEOTIDE SEQUENCE [LARGE SCALE GENOMIC DNA]</scope>
    <source>
        <strain evidence="9 10">DP1N14-2</strain>
    </source>
</reference>
<evidence type="ECO:0000256" key="6">
    <source>
        <dbReference type="ARBA" id="ARBA00023136"/>
    </source>
</evidence>
<evidence type="ECO:0000256" key="3">
    <source>
        <dbReference type="ARBA" id="ARBA00022475"/>
    </source>
</evidence>
<organism evidence="9 10">
    <name type="scientific">Leisingera daeponensis</name>
    <dbReference type="NCBI Taxonomy" id="405746"/>
    <lineage>
        <taxon>Bacteria</taxon>
        <taxon>Pseudomonadati</taxon>
        <taxon>Pseudomonadota</taxon>
        <taxon>Alphaproteobacteria</taxon>
        <taxon>Rhodobacterales</taxon>
        <taxon>Roseobacteraceae</taxon>
        <taxon>Leisingera</taxon>
    </lineage>
</organism>
<feature type="transmembrane region" description="Helical" evidence="7">
    <location>
        <begin position="31"/>
        <end position="51"/>
    </location>
</feature>
<comment type="similarity">
    <text evidence="7">Belongs to the binding-protein-dependent transport system permease family.</text>
</comment>
<sequence length="667" mass="71389">MTTVDTNAARSSGGAGGNSLTYAIGLRCMRLALAAAAVIAAGYLMNNLFVWARDYPESWVMPISRYISAFFDWLGYKADFGLFTFRDLTRAVSQVLEWPLAFTEGLLVSGFGGVPLLPLPWVTVTLIFSLAGLLLGSWRLAAILLGCFTFLAVFGVWEPAMNTFSLVLVIVPFAALMGMAAGVVLAGAPRLERGLSPVLDVMQSTPHFAYLAPIVVLFGFGQVPALIATVIFAAPPMIRCTLVGLRSVSPELIECGRMAGCTKWQLLSKVRFPAAAATLLLGLNQVIMQTLAMVVIASLIGASGLGHDLLIALNSLKLGTALELGAAIVVLAVALDRLSLAASRYDPYKRGEQKRRRGILLFGVVLCAATVAAAPFADGLHLYPAAYTVTSAPFWDAVVIYVSDEWYDGLQAFKNFLLSYVLIPSRNALLWLPWPVVIALVAMTGYRIGGGKLAATVATLAAFPLITGFWVPTMITLYMIAMAVVVSILIGLPIGLLASRNERLSSFILLICDTLQTFPSFVYLIPVVMLFKVGDVAAITAVIAYATVPMIRYTNLGLRRVSAQTKEAAEAIGCTKRQLLWKVELPLALPEIMLGINQTIMMGLFMVAIAALVGTKDLGQQIARALSDGDTGRGLIAGLCIASLGITADRILRTWSRKRSEALGLTG</sequence>
<dbReference type="CDD" id="cd06261">
    <property type="entry name" value="TM_PBP2"/>
    <property type="match status" value="2"/>
</dbReference>
<comment type="caution">
    <text evidence="9">The sequence shown here is derived from an EMBL/GenBank/DDBJ whole genome shotgun (WGS) entry which is preliminary data.</text>
</comment>
<evidence type="ECO:0000256" key="2">
    <source>
        <dbReference type="ARBA" id="ARBA00022448"/>
    </source>
</evidence>
<dbReference type="Gene3D" id="1.10.3720.10">
    <property type="entry name" value="MetI-like"/>
    <property type="match status" value="2"/>
</dbReference>
<dbReference type="SUPFAM" id="SSF161098">
    <property type="entry name" value="MetI-like"/>
    <property type="match status" value="2"/>
</dbReference>
<keyword evidence="10" id="KW-1185">Reference proteome</keyword>
<feature type="transmembrane region" description="Helical" evidence="7">
    <location>
        <begin position="428"/>
        <end position="446"/>
    </location>
</feature>
<keyword evidence="4 7" id="KW-0812">Transmembrane</keyword>
<dbReference type="PANTHER" id="PTHR47737">
    <property type="entry name" value="GLYCINE BETAINE/PROLINE BETAINE TRANSPORT SYSTEM PERMEASE PROTEIN PROW"/>
    <property type="match status" value="1"/>
</dbReference>
<keyword evidence="3" id="KW-1003">Cell membrane</keyword>
<feature type="transmembrane region" description="Helical" evidence="7">
    <location>
        <begin position="137"/>
        <end position="157"/>
    </location>
</feature>
<feature type="transmembrane region" description="Helical" evidence="7">
    <location>
        <begin position="272"/>
        <end position="300"/>
    </location>
</feature>
<dbReference type="EMBL" id="JAHVJA010000019">
    <property type="protein sequence ID" value="MBY6142126.1"/>
    <property type="molecule type" value="Genomic_DNA"/>
</dbReference>
<accession>A0ABS7NLQ3</accession>
<gene>
    <name evidence="9" type="ORF">KUV26_22050</name>
</gene>
<feature type="transmembrane region" description="Helical" evidence="7">
    <location>
        <begin position="320"/>
        <end position="338"/>
    </location>
</feature>
<feature type="domain" description="ABC transmembrane type-1" evidence="8">
    <location>
        <begin position="160"/>
        <end position="339"/>
    </location>
</feature>
<feature type="transmembrane region" description="Helical" evidence="7">
    <location>
        <begin position="164"/>
        <end position="188"/>
    </location>
</feature>
<evidence type="ECO:0000256" key="7">
    <source>
        <dbReference type="RuleBase" id="RU363032"/>
    </source>
</evidence>
<dbReference type="PROSITE" id="PS50928">
    <property type="entry name" value="ABC_TM1"/>
    <property type="match status" value="2"/>
</dbReference>
<evidence type="ECO:0000256" key="4">
    <source>
        <dbReference type="ARBA" id="ARBA00022692"/>
    </source>
</evidence>
<dbReference type="InterPro" id="IPR035906">
    <property type="entry name" value="MetI-like_sf"/>
</dbReference>
<comment type="subcellular location">
    <subcellularLocation>
        <location evidence="1 7">Cell membrane</location>
        <topology evidence="1 7">Multi-pass membrane protein</topology>
    </subcellularLocation>
</comment>
<feature type="transmembrane region" description="Helical" evidence="7">
    <location>
        <begin position="208"/>
        <end position="234"/>
    </location>
</feature>
<feature type="domain" description="ABC transmembrane type-1" evidence="8">
    <location>
        <begin position="473"/>
        <end position="652"/>
    </location>
</feature>
<dbReference type="InterPro" id="IPR000515">
    <property type="entry name" value="MetI-like"/>
</dbReference>
<feature type="transmembrane region" description="Helical" evidence="7">
    <location>
        <begin position="477"/>
        <end position="498"/>
    </location>
</feature>
<keyword evidence="2 7" id="KW-0813">Transport</keyword>
<feature type="transmembrane region" description="Helical" evidence="7">
    <location>
        <begin position="63"/>
        <end position="85"/>
    </location>
</feature>
<feature type="transmembrane region" description="Helical" evidence="7">
    <location>
        <begin position="453"/>
        <end position="471"/>
    </location>
</feature>
<keyword evidence="5 7" id="KW-1133">Transmembrane helix</keyword>
<evidence type="ECO:0000259" key="8">
    <source>
        <dbReference type="PROSITE" id="PS50928"/>
    </source>
</evidence>
<evidence type="ECO:0000256" key="1">
    <source>
        <dbReference type="ARBA" id="ARBA00004651"/>
    </source>
</evidence>
<feature type="transmembrane region" description="Helical" evidence="7">
    <location>
        <begin position="634"/>
        <end position="652"/>
    </location>
</feature>
<evidence type="ECO:0000313" key="10">
    <source>
        <dbReference type="Proteomes" id="UP000766629"/>
    </source>
</evidence>
<feature type="transmembrane region" description="Helical" evidence="7">
    <location>
        <begin position="536"/>
        <end position="554"/>
    </location>
</feature>
<dbReference type="PANTHER" id="PTHR47737:SF1">
    <property type="entry name" value="GLYCINE BETAINE_PROLINE BETAINE TRANSPORT SYSTEM PERMEASE PROTEIN PROW"/>
    <property type="match status" value="1"/>
</dbReference>
<protein>
    <submittedName>
        <fullName evidence="9">ABC transporter permease subunit</fullName>
    </submittedName>
</protein>
<name>A0ABS7NLQ3_9RHOB</name>
<dbReference type="Pfam" id="PF00528">
    <property type="entry name" value="BPD_transp_1"/>
    <property type="match status" value="2"/>
</dbReference>